<gene>
    <name evidence="2" type="ORF">CLV75_1190</name>
</gene>
<organism evidence="2 3">
    <name type="scientific">Ruegeria conchae</name>
    <dbReference type="NCBI Taxonomy" id="981384"/>
    <lineage>
        <taxon>Bacteria</taxon>
        <taxon>Pseudomonadati</taxon>
        <taxon>Pseudomonadota</taxon>
        <taxon>Alphaproteobacteria</taxon>
        <taxon>Rhodobacterales</taxon>
        <taxon>Roseobacteraceae</taxon>
        <taxon>Ruegeria</taxon>
    </lineage>
</organism>
<sequence>MKTFVPAFILAAVVLTSPALALGIDMNNLTRNLSFPQPVSEPVTKDQTQTGK</sequence>
<evidence type="ECO:0000313" key="2">
    <source>
        <dbReference type="EMBL" id="RLK11194.1"/>
    </source>
</evidence>
<comment type="caution">
    <text evidence="2">The sequence shown here is derived from an EMBL/GenBank/DDBJ whole genome shotgun (WGS) entry which is preliminary data.</text>
</comment>
<dbReference type="EMBL" id="RCCT01000001">
    <property type="protein sequence ID" value="RLK11194.1"/>
    <property type="molecule type" value="Genomic_DNA"/>
</dbReference>
<dbReference type="AlphaFoldDB" id="A0A497ZVG2"/>
<dbReference type="STRING" id="981384.GCA_000192475_01810"/>
<dbReference type="Proteomes" id="UP000271700">
    <property type="component" value="Unassembled WGS sequence"/>
</dbReference>
<evidence type="ECO:0000256" key="1">
    <source>
        <dbReference type="SAM" id="SignalP"/>
    </source>
</evidence>
<keyword evidence="3" id="KW-1185">Reference proteome</keyword>
<feature type="signal peptide" evidence="1">
    <location>
        <begin position="1"/>
        <end position="21"/>
    </location>
</feature>
<dbReference type="RefSeq" id="WP_010441895.1">
    <property type="nucleotide sequence ID" value="NZ_AEYW01000013.1"/>
</dbReference>
<name>A0A497ZVG2_9RHOB</name>
<feature type="chain" id="PRO_5019731236" evidence="1">
    <location>
        <begin position="22"/>
        <end position="52"/>
    </location>
</feature>
<reference evidence="2 3" key="1">
    <citation type="submission" date="2018-10" db="EMBL/GenBank/DDBJ databases">
        <title>Genomic Encyclopedia of Archaeal and Bacterial Type Strains, Phase II (KMG-II): from individual species to whole genera.</title>
        <authorList>
            <person name="Goeker M."/>
        </authorList>
    </citation>
    <scope>NUCLEOTIDE SEQUENCE [LARGE SCALE GENOMIC DNA]</scope>
    <source>
        <strain evidence="2 3">DSM 29317</strain>
    </source>
</reference>
<protein>
    <submittedName>
        <fullName evidence="2">Uncharacterized protein</fullName>
    </submittedName>
</protein>
<evidence type="ECO:0000313" key="3">
    <source>
        <dbReference type="Proteomes" id="UP000271700"/>
    </source>
</evidence>
<keyword evidence="1" id="KW-0732">Signal</keyword>
<proteinExistence type="predicted"/>
<accession>A0A497ZVG2</accession>